<comment type="caution">
    <text evidence="1">The sequence shown here is derived from an EMBL/GenBank/DDBJ whole genome shotgun (WGS) entry which is preliminary data.</text>
</comment>
<dbReference type="EMBL" id="WSZM01000854">
    <property type="protein sequence ID" value="KAF4029236.1"/>
    <property type="molecule type" value="Genomic_DNA"/>
</dbReference>
<sequence length="99" mass="11400">MLIQFSLRIRGHYQQGKMHQGVERVAVLKHQLANCTMLTLTIDFTACVHNRRGQYGRHPSDKSTFVLALTDMRKIIVVKGWTEHESLVLIKPGMDWKLA</sequence>
<gene>
    <name evidence="1" type="ORF">GN244_ATG19039</name>
</gene>
<organism evidence="1 2">
    <name type="scientific">Phytophthora infestans</name>
    <name type="common">Potato late blight agent</name>
    <name type="synonym">Botrytis infestans</name>
    <dbReference type="NCBI Taxonomy" id="4787"/>
    <lineage>
        <taxon>Eukaryota</taxon>
        <taxon>Sar</taxon>
        <taxon>Stramenopiles</taxon>
        <taxon>Oomycota</taxon>
        <taxon>Peronosporomycetes</taxon>
        <taxon>Peronosporales</taxon>
        <taxon>Peronosporaceae</taxon>
        <taxon>Phytophthora</taxon>
    </lineage>
</organism>
<dbReference type="AlphaFoldDB" id="A0A833RYT1"/>
<evidence type="ECO:0000313" key="2">
    <source>
        <dbReference type="Proteomes" id="UP000602510"/>
    </source>
</evidence>
<evidence type="ECO:0000313" key="1">
    <source>
        <dbReference type="EMBL" id="KAF4029236.1"/>
    </source>
</evidence>
<reference evidence="1" key="1">
    <citation type="submission" date="2020-04" db="EMBL/GenBank/DDBJ databases">
        <title>Hybrid Assembly of Korean Phytophthora infestans isolates.</title>
        <authorList>
            <person name="Prokchorchik M."/>
            <person name="Lee Y."/>
            <person name="Seo J."/>
            <person name="Cho J.-H."/>
            <person name="Park Y.-E."/>
            <person name="Jang D.-C."/>
            <person name="Im J.-S."/>
            <person name="Choi J.-G."/>
            <person name="Park H.-J."/>
            <person name="Lee G.-B."/>
            <person name="Lee Y.-G."/>
            <person name="Hong S.-Y."/>
            <person name="Cho K."/>
            <person name="Sohn K.H."/>
        </authorList>
    </citation>
    <scope>NUCLEOTIDE SEQUENCE</scope>
    <source>
        <strain evidence="1">KR_1_A1</strain>
    </source>
</reference>
<dbReference type="Proteomes" id="UP000602510">
    <property type="component" value="Unassembled WGS sequence"/>
</dbReference>
<accession>A0A833RYT1</accession>
<proteinExistence type="predicted"/>
<protein>
    <submittedName>
        <fullName evidence="1">Uncharacterized protein</fullName>
    </submittedName>
</protein>
<name>A0A833RYT1_PHYIN</name>
<keyword evidence="2" id="KW-1185">Reference proteome</keyword>